<protein>
    <recommendedName>
        <fullName evidence="5">Lipase domain-containing protein</fullName>
    </recommendedName>
</protein>
<comment type="similarity">
    <text evidence="2 4">Belongs to the AB hydrolase superfamily. Lipase family.</text>
</comment>
<dbReference type="CDD" id="cd00707">
    <property type="entry name" value="Pancreat_lipase_like"/>
    <property type="match status" value="1"/>
</dbReference>
<dbReference type="Gene3D" id="3.40.50.1820">
    <property type="entry name" value="alpha/beta hydrolase"/>
    <property type="match status" value="1"/>
</dbReference>
<dbReference type="EMBL" id="OV121135">
    <property type="protein sequence ID" value="CAH0555108.1"/>
    <property type="molecule type" value="Genomic_DNA"/>
</dbReference>
<reference evidence="6" key="1">
    <citation type="submission" date="2021-12" db="EMBL/GenBank/DDBJ databases">
        <authorList>
            <person name="King R."/>
        </authorList>
    </citation>
    <scope>NUCLEOTIDE SEQUENCE</scope>
</reference>
<dbReference type="Pfam" id="PF00151">
    <property type="entry name" value="Lipase"/>
    <property type="match status" value="1"/>
</dbReference>
<organism evidence="6 7">
    <name type="scientific">Brassicogethes aeneus</name>
    <name type="common">Rape pollen beetle</name>
    <name type="synonym">Meligethes aeneus</name>
    <dbReference type="NCBI Taxonomy" id="1431903"/>
    <lineage>
        <taxon>Eukaryota</taxon>
        <taxon>Metazoa</taxon>
        <taxon>Ecdysozoa</taxon>
        <taxon>Arthropoda</taxon>
        <taxon>Hexapoda</taxon>
        <taxon>Insecta</taxon>
        <taxon>Pterygota</taxon>
        <taxon>Neoptera</taxon>
        <taxon>Endopterygota</taxon>
        <taxon>Coleoptera</taxon>
        <taxon>Polyphaga</taxon>
        <taxon>Cucujiformia</taxon>
        <taxon>Nitidulidae</taxon>
        <taxon>Meligethinae</taxon>
        <taxon>Brassicogethes</taxon>
    </lineage>
</organism>
<dbReference type="Proteomes" id="UP001154078">
    <property type="component" value="Chromosome 4"/>
</dbReference>
<evidence type="ECO:0000256" key="1">
    <source>
        <dbReference type="ARBA" id="ARBA00004613"/>
    </source>
</evidence>
<keyword evidence="7" id="KW-1185">Reference proteome</keyword>
<comment type="subcellular location">
    <subcellularLocation>
        <location evidence="1">Secreted</location>
    </subcellularLocation>
</comment>
<dbReference type="AlphaFoldDB" id="A0A9P0FGA2"/>
<evidence type="ECO:0000259" key="5">
    <source>
        <dbReference type="Pfam" id="PF00151"/>
    </source>
</evidence>
<dbReference type="GO" id="GO:0016298">
    <property type="term" value="F:lipase activity"/>
    <property type="evidence" value="ECO:0007669"/>
    <property type="project" value="InterPro"/>
</dbReference>
<evidence type="ECO:0000313" key="7">
    <source>
        <dbReference type="Proteomes" id="UP001154078"/>
    </source>
</evidence>
<evidence type="ECO:0000256" key="4">
    <source>
        <dbReference type="RuleBase" id="RU004262"/>
    </source>
</evidence>
<dbReference type="GO" id="GO:0017171">
    <property type="term" value="F:serine hydrolase activity"/>
    <property type="evidence" value="ECO:0007669"/>
    <property type="project" value="TreeGrafter"/>
</dbReference>
<dbReference type="InterPro" id="IPR013818">
    <property type="entry name" value="Lipase"/>
</dbReference>
<dbReference type="PANTHER" id="PTHR11610:SF173">
    <property type="entry name" value="LIPASE DOMAIN-CONTAINING PROTEIN-RELATED"/>
    <property type="match status" value="1"/>
</dbReference>
<sequence>MSRPRSLPMGKEIRTIDELLKSPFSKNKKTKFITHGWMSSGKSDTCLSIKNSYLKIYDVNVFIMDWSNIADHVFYPIPMRATPEVAEYYSLFLNFLIDKIGADPKDLHLIGHSLGAHVSGFAARRVKQAKIGRLTGLDPALPGFGIVSLVSGGSVNISDAEFVDVIHTCMGVLGIETAIGHVDFYPNGGCPPQPGCANILEMIEACSHGRSWQYFANSINISKPFMAYHCSTYEDFVMGRNCYGDSIPMGDPVPLTARGTYYLKTDFH</sequence>
<evidence type="ECO:0000256" key="3">
    <source>
        <dbReference type="ARBA" id="ARBA00022525"/>
    </source>
</evidence>
<evidence type="ECO:0000256" key="2">
    <source>
        <dbReference type="ARBA" id="ARBA00010701"/>
    </source>
</evidence>
<name>A0A9P0FGA2_BRAAE</name>
<keyword evidence="3" id="KW-0964">Secreted</keyword>
<dbReference type="GO" id="GO:0016042">
    <property type="term" value="P:lipid catabolic process"/>
    <property type="evidence" value="ECO:0007669"/>
    <property type="project" value="TreeGrafter"/>
</dbReference>
<feature type="domain" description="Lipase" evidence="5">
    <location>
        <begin position="16"/>
        <end position="244"/>
    </location>
</feature>
<evidence type="ECO:0000313" key="6">
    <source>
        <dbReference type="EMBL" id="CAH0555108.1"/>
    </source>
</evidence>
<dbReference type="OrthoDB" id="199913at2759"/>
<proteinExistence type="inferred from homology"/>
<accession>A0A9P0FGA2</accession>
<dbReference type="SUPFAM" id="SSF53474">
    <property type="entry name" value="alpha/beta-Hydrolases"/>
    <property type="match status" value="1"/>
</dbReference>
<gene>
    <name evidence="6" type="ORF">MELIAE_LOCUS6544</name>
</gene>
<dbReference type="InterPro" id="IPR033906">
    <property type="entry name" value="Lipase_N"/>
</dbReference>
<dbReference type="InterPro" id="IPR029058">
    <property type="entry name" value="AB_hydrolase_fold"/>
</dbReference>
<dbReference type="InterPro" id="IPR000734">
    <property type="entry name" value="TAG_lipase"/>
</dbReference>
<dbReference type="PANTHER" id="PTHR11610">
    <property type="entry name" value="LIPASE"/>
    <property type="match status" value="1"/>
</dbReference>
<dbReference type="GO" id="GO:0005615">
    <property type="term" value="C:extracellular space"/>
    <property type="evidence" value="ECO:0007669"/>
    <property type="project" value="TreeGrafter"/>
</dbReference>